<dbReference type="Pfam" id="PF00823">
    <property type="entry name" value="PPE"/>
    <property type="match status" value="1"/>
</dbReference>
<dbReference type="SUPFAM" id="SSF140459">
    <property type="entry name" value="PE/PPE dimer-like"/>
    <property type="match status" value="1"/>
</dbReference>
<comment type="similarity">
    <text evidence="1">Belongs to the mycobacterial PPE family.</text>
</comment>
<sequence length="46" mass="5163">MALVATNSFGQNSPAIAATEAQYGEMWARTRPRCTAMPARRRRLPR</sequence>
<reference evidence="3" key="1">
    <citation type="submission" date="2014-01" db="EMBL/GenBank/DDBJ databases">
        <authorList>
            <person name="Brown-Elliot B."/>
            <person name="Wallace R."/>
            <person name="Lenaerts A."/>
            <person name="Ordway D."/>
            <person name="DeGroote M.A."/>
            <person name="Parker T."/>
            <person name="Sizemore C."/>
            <person name="Tallon L.J."/>
            <person name="Sadzewicz L.K."/>
            <person name="Sengamalay N."/>
            <person name="Fraser C.M."/>
            <person name="Hine E."/>
            <person name="Shefchek K.A."/>
            <person name="Das S.P."/>
            <person name="Tettelin H."/>
        </authorList>
    </citation>
    <scope>NUCLEOTIDE SEQUENCE [LARGE SCALE GENOMIC DNA]</scope>
    <source>
        <strain evidence="3">4042</strain>
    </source>
</reference>
<accession>X8BEZ8</accession>
<proteinExistence type="inferred from homology"/>
<evidence type="ECO:0000256" key="1">
    <source>
        <dbReference type="ARBA" id="ARBA00010652"/>
    </source>
</evidence>
<feature type="domain" description="PPE" evidence="2">
    <location>
        <begin position="1"/>
        <end position="30"/>
    </location>
</feature>
<name>X8BEZ8_MYCXE</name>
<dbReference type="EMBL" id="JAOB01000042">
    <property type="protein sequence ID" value="EUA42707.1"/>
    <property type="molecule type" value="Genomic_DNA"/>
</dbReference>
<evidence type="ECO:0000259" key="2">
    <source>
        <dbReference type="Pfam" id="PF00823"/>
    </source>
</evidence>
<dbReference type="Gene3D" id="1.20.1260.20">
    <property type="entry name" value="PPE superfamily"/>
    <property type="match status" value="1"/>
</dbReference>
<protein>
    <submittedName>
        <fullName evidence="3">PPE family protein</fullName>
    </submittedName>
</protein>
<dbReference type="AlphaFoldDB" id="X8BEZ8"/>
<gene>
    <name evidence="3" type="ORF">I553_6567</name>
</gene>
<dbReference type="PATRIC" id="fig|1299334.3.peg.4719"/>
<dbReference type="InterPro" id="IPR038332">
    <property type="entry name" value="PPE_sf"/>
</dbReference>
<comment type="caution">
    <text evidence="3">The sequence shown here is derived from an EMBL/GenBank/DDBJ whole genome shotgun (WGS) entry which is preliminary data.</text>
</comment>
<organism evidence="3">
    <name type="scientific">Mycobacterium xenopi 4042</name>
    <dbReference type="NCBI Taxonomy" id="1299334"/>
    <lineage>
        <taxon>Bacteria</taxon>
        <taxon>Bacillati</taxon>
        <taxon>Actinomycetota</taxon>
        <taxon>Actinomycetes</taxon>
        <taxon>Mycobacteriales</taxon>
        <taxon>Mycobacteriaceae</taxon>
        <taxon>Mycobacterium</taxon>
    </lineage>
</organism>
<dbReference type="InterPro" id="IPR000030">
    <property type="entry name" value="PPE_dom"/>
</dbReference>
<evidence type="ECO:0000313" key="3">
    <source>
        <dbReference type="EMBL" id="EUA42707.1"/>
    </source>
</evidence>